<sequence>MGSLKQMAYSQNNRIRLLFLASLAKGLAMIGQALFFVWVADSVFLKSASFEDVLPLLAALLAVIVLRAGASYAIGRLGITLSVEARRRLRRELIASYKENPLQGSIAGQSGRKVGLLLEAVDDTDGYFSKYIPQMIQSYTIPLMLLGVIFYLNWTTGLIILITAPFIPLFMAIVGKRTKQKADEKVEQLAGFSGAFLDVLQGLTTLRLFGQAKRQSDTIRDNSLKFRDSTMDVLKSAFLSSLTLEYISMLSIGIVALEIGLRLVVFDSITFFPAFLVMLLVPDFFNLLKEFGSAFHTARGSAASAELLAEELAKNHQPVVWGESPVNAPIELALEQVGFQYGEGFQLEPASFKLEAGTSTALVGASGSGKSTLMNVVAGLLPATSGRLLINGLPQEQVGEDEWFGQLSYITQDPYLFAGTIKENIELGANQAVAPQELIAAAQKAGILELIESLPEGFETVIGEAGRGLSGGEKQRLVLARAFLKKPSLLFFDEPTAGLDLHTEQVLQNAIEELSKEATVITIAHRLHTIRNASRIIVLEAGKVEAIGTHEELMDSFSPYRSMIEAQQGGKQAWVN</sequence>
<dbReference type="KEGG" id="prt:AUC31_07985"/>
<dbReference type="PANTHER" id="PTHR24221">
    <property type="entry name" value="ATP-BINDING CASSETTE SUB-FAMILY B"/>
    <property type="match status" value="1"/>
</dbReference>
<dbReference type="Proteomes" id="UP000067683">
    <property type="component" value="Chromosome"/>
</dbReference>
<dbReference type="SMART" id="SM00382">
    <property type="entry name" value="AAA"/>
    <property type="match status" value="1"/>
</dbReference>
<dbReference type="Pfam" id="PF00005">
    <property type="entry name" value="ABC_tran"/>
    <property type="match status" value="1"/>
</dbReference>
<dbReference type="GO" id="GO:0005886">
    <property type="term" value="C:plasma membrane"/>
    <property type="evidence" value="ECO:0007669"/>
    <property type="project" value="UniProtKB-SubCell"/>
</dbReference>
<evidence type="ECO:0000313" key="12">
    <source>
        <dbReference type="Proteomes" id="UP000067683"/>
    </source>
</evidence>
<feature type="domain" description="ABC transmembrane type-1" evidence="10">
    <location>
        <begin position="17"/>
        <end position="300"/>
    </location>
</feature>
<dbReference type="GO" id="GO:0005524">
    <property type="term" value="F:ATP binding"/>
    <property type="evidence" value="ECO:0007669"/>
    <property type="project" value="UniProtKB-KW"/>
</dbReference>
<dbReference type="PROSITE" id="PS00211">
    <property type="entry name" value="ABC_TRANSPORTER_1"/>
    <property type="match status" value="1"/>
</dbReference>
<dbReference type="NCBIfam" id="TIGR02857">
    <property type="entry name" value="CydD"/>
    <property type="match status" value="1"/>
</dbReference>
<keyword evidence="3 8" id="KW-0812">Transmembrane</keyword>
<dbReference type="CDD" id="cd18584">
    <property type="entry name" value="ABC_6TM_AarD_CydD"/>
    <property type="match status" value="1"/>
</dbReference>
<keyword evidence="12" id="KW-1185">Reference proteome</keyword>
<dbReference type="AlphaFoldDB" id="A0A0U2N4X6"/>
<evidence type="ECO:0000256" key="6">
    <source>
        <dbReference type="ARBA" id="ARBA00022989"/>
    </source>
</evidence>
<dbReference type="SUPFAM" id="SSF52540">
    <property type="entry name" value="P-loop containing nucleoside triphosphate hydrolases"/>
    <property type="match status" value="1"/>
</dbReference>
<comment type="subcellular location">
    <subcellularLocation>
        <location evidence="1">Cell membrane</location>
        <topology evidence="1">Multi-pass membrane protein</topology>
    </subcellularLocation>
</comment>
<name>A0A0U2N4X6_9BACL</name>
<dbReference type="InterPro" id="IPR039421">
    <property type="entry name" value="Type_1_exporter"/>
</dbReference>
<evidence type="ECO:0000259" key="9">
    <source>
        <dbReference type="PROSITE" id="PS50893"/>
    </source>
</evidence>
<dbReference type="GO" id="GO:0005737">
    <property type="term" value="C:cytoplasm"/>
    <property type="evidence" value="ECO:0007669"/>
    <property type="project" value="UniProtKB-ARBA"/>
</dbReference>
<dbReference type="GO" id="GO:0140359">
    <property type="term" value="F:ABC-type transporter activity"/>
    <property type="evidence" value="ECO:0007669"/>
    <property type="project" value="InterPro"/>
</dbReference>
<proteinExistence type="predicted"/>
<protein>
    <submittedName>
        <fullName evidence="11">ABC transporter ATP-binding protein</fullName>
    </submittedName>
</protein>
<keyword evidence="6 8" id="KW-1133">Transmembrane helix</keyword>
<dbReference type="InterPro" id="IPR011527">
    <property type="entry name" value="ABC1_TM_dom"/>
</dbReference>
<feature type="transmembrane region" description="Helical" evidence="8">
    <location>
        <begin position="17"/>
        <end position="39"/>
    </location>
</feature>
<dbReference type="InterPro" id="IPR027417">
    <property type="entry name" value="P-loop_NTPase"/>
</dbReference>
<evidence type="ECO:0000256" key="3">
    <source>
        <dbReference type="ARBA" id="ARBA00022692"/>
    </source>
</evidence>
<keyword evidence="2" id="KW-0813">Transport</keyword>
<keyword evidence="7 8" id="KW-0472">Membrane</keyword>
<accession>A0A0U2N4X6</accession>
<keyword evidence="5 11" id="KW-0067">ATP-binding</keyword>
<evidence type="ECO:0000256" key="1">
    <source>
        <dbReference type="ARBA" id="ARBA00004651"/>
    </source>
</evidence>
<dbReference type="Gene3D" id="1.20.1560.10">
    <property type="entry name" value="ABC transporter type 1, transmembrane domain"/>
    <property type="match status" value="1"/>
</dbReference>
<dbReference type="PANTHER" id="PTHR24221:SF590">
    <property type="entry name" value="COMPONENT LINKED WITH THE ASSEMBLY OF CYTOCHROME' TRANSPORT TRANSMEMBRANE ATP-BINDING PROTEIN ABC TRANSPORTER CYDD-RELATED"/>
    <property type="match status" value="1"/>
</dbReference>
<feature type="transmembrane region" description="Helical" evidence="8">
    <location>
        <begin position="263"/>
        <end position="281"/>
    </location>
</feature>
<dbReference type="PROSITE" id="PS50893">
    <property type="entry name" value="ABC_TRANSPORTER_2"/>
    <property type="match status" value="1"/>
</dbReference>
<gene>
    <name evidence="11" type="ORF">AUC31_07985</name>
</gene>
<evidence type="ECO:0000256" key="8">
    <source>
        <dbReference type="SAM" id="Phobius"/>
    </source>
</evidence>
<evidence type="ECO:0000256" key="7">
    <source>
        <dbReference type="ARBA" id="ARBA00023136"/>
    </source>
</evidence>
<dbReference type="InterPro" id="IPR003439">
    <property type="entry name" value="ABC_transporter-like_ATP-bd"/>
</dbReference>
<feature type="transmembrane region" description="Helical" evidence="8">
    <location>
        <begin position="59"/>
        <end position="83"/>
    </location>
</feature>
<feature type="domain" description="ABC transporter" evidence="9">
    <location>
        <begin position="332"/>
        <end position="566"/>
    </location>
</feature>
<dbReference type="InterPro" id="IPR036640">
    <property type="entry name" value="ABC1_TM_sf"/>
</dbReference>
<dbReference type="Pfam" id="PF00664">
    <property type="entry name" value="ABC_membrane"/>
    <property type="match status" value="1"/>
</dbReference>
<dbReference type="OrthoDB" id="9806127at2"/>
<evidence type="ECO:0000256" key="4">
    <source>
        <dbReference type="ARBA" id="ARBA00022741"/>
    </source>
</evidence>
<evidence type="ECO:0000259" key="10">
    <source>
        <dbReference type="PROSITE" id="PS50929"/>
    </source>
</evidence>
<evidence type="ECO:0000313" key="11">
    <source>
        <dbReference type="EMBL" id="ALS75161.1"/>
    </source>
</evidence>
<dbReference type="EMBL" id="CP013659">
    <property type="protein sequence ID" value="ALS75161.1"/>
    <property type="molecule type" value="Genomic_DNA"/>
</dbReference>
<dbReference type="InterPro" id="IPR003593">
    <property type="entry name" value="AAA+_ATPase"/>
</dbReference>
<dbReference type="Gene3D" id="3.40.50.300">
    <property type="entry name" value="P-loop containing nucleotide triphosphate hydrolases"/>
    <property type="match status" value="1"/>
</dbReference>
<dbReference type="GO" id="GO:0016887">
    <property type="term" value="F:ATP hydrolysis activity"/>
    <property type="evidence" value="ECO:0007669"/>
    <property type="project" value="InterPro"/>
</dbReference>
<reference evidence="11" key="1">
    <citation type="submission" date="2016-01" db="EMBL/GenBank/DDBJ databases">
        <title>Complete genome of Planococcus rifietoensis type strain M8.</title>
        <authorList>
            <person name="See-Too W.S."/>
        </authorList>
    </citation>
    <scope>NUCLEOTIDE SEQUENCE [LARGE SCALE GENOMIC DNA]</scope>
    <source>
        <strain evidence="11">M8</strain>
    </source>
</reference>
<dbReference type="RefSeq" id="WP_058381868.1">
    <property type="nucleotide sequence ID" value="NZ_CP013659.2"/>
</dbReference>
<dbReference type="FunFam" id="3.40.50.300:FF:000604">
    <property type="entry name" value="ABC transporter B family member 28"/>
    <property type="match status" value="1"/>
</dbReference>
<dbReference type="InterPro" id="IPR014216">
    <property type="entry name" value="ABC_transptr_CydD"/>
</dbReference>
<dbReference type="SUPFAM" id="SSF90123">
    <property type="entry name" value="ABC transporter transmembrane region"/>
    <property type="match status" value="1"/>
</dbReference>
<dbReference type="GO" id="GO:0042883">
    <property type="term" value="P:cysteine transport"/>
    <property type="evidence" value="ECO:0007669"/>
    <property type="project" value="InterPro"/>
</dbReference>
<dbReference type="InterPro" id="IPR017871">
    <property type="entry name" value="ABC_transporter-like_CS"/>
</dbReference>
<feature type="transmembrane region" description="Helical" evidence="8">
    <location>
        <begin position="237"/>
        <end position="257"/>
    </location>
</feature>
<keyword evidence="4" id="KW-0547">Nucleotide-binding</keyword>
<evidence type="ECO:0000256" key="5">
    <source>
        <dbReference type="ARBA" id="ARBA00022840"/>
    </source>
</evidence>
<dbReference type="STRING" id="200991.AUC31_07985"/>
<organism evidence="11 12">
    <name type="scientific">Planococcus rifietoensis</name>
    <dbReference type="NCBI Taxonomy" id="200991"/>
    <lineage>
        <taxon>Bacteria</taxon>
        <taxon>Bacillati</taxon>
        <taxon>Bacillota</taxon>
        <taxon>Bacilli</taxon>
        <taxon>Bacillales</taxon>
        <taxon>Caryophanaceae</taxon>
        <taxon>Planococcus</taxon>
    </lineage>
</organism>
<evidence type="ECO:0000256" key="2">
    <source>
        <dbReference type="ARBA" id="ARBA00022448"/>
    </source>
</evidence>
<dbReference type="PROSITE" id="PS50929">
    <property type="entry name" value="ABC_TM1F"/>
    <property type="match status" value="1"/>
</dbReference>